<evidence type="ECO:0000256" key="3">
    <source>
        <dbReference type="ARBA" id="ARBA00022630"/>
    </source>
</evidence>
<dbReference type="GO" id="GO:0071949">
    <property type="term" value="F:FAD binding"/>
    <property type="evidence" value="ECO:0007669"/>
    <property type="project" value="InterPro"/>
</dbReference>
<dbReference type="EMBL" id="JAQJAC010000004">
    <property type="protein sequence ID" value="KAJ5585703.1"/>
    <property type="molecule type" value="Genomic_DNA"/>
</dbReference>
<sequence>MPFLPFSHILKIRKELRGTDAEVSTWGCDNYNDRAKQWSDTCDVDIGAVVRVSSVEQVAVVVRFSTDHRIPLAVKGGGYSTGGYSSAKGGIILDMSNLRRVHVETSSHMVIAEGGALWDDIDVAAAQHDLAVVGSTLGQIGAAGATLGGGYGWLSGQYGLAIDNLLWARMVLADGSVVTTAADQNPDLFWAIRGAGQSFGVAVELAFRAHSQSNPVYAGTLVFSEDKLPEIGFWFGFNLQPSSIRCSIVVIVFHNGARAAGETFFSPLLTLRPTLINTQMLPYDSLNSILNVEDTLIRRSDFTGVDTAYHHEWIAGHRKRLSGSNIALPLDIDFVTSIYHQFDEFLRMFPEARDSRLFFEFLPNLQIRKVLNDATAFASRGPYYNISSLFRWQAASLDERIQFVQTDMMDKIGTLAGIASKPNYHVLTHGTGLYANYAANAPVKAVFGENVSRLQEIKTKYDPHNTFGKWHNFDISA</sequence>
<dbReference type="AlphaFoldDB" id="A0AAD6DIM9"/>
<comment type="cofactor">
    <cofactor evidence="1">
        <name>FAD</name>
        <dbReference type="ChEBI" id="CHEBI:57692"/>
    </cofactor>
</comment>
<gene>
    <name evidence="7" type="ORF">N7450_005490</name>
</gene>
<dbReference type="InterPro" id="IPR006094">
    <property type="entry name" value="Oxid_FAD_bind_N"/>
</dbReference>
<evidence type="ECO:0000256" key="4">
    <source>
        <dbReference type="ARBA" id="ARBA00022827"/>
    </source>
</evidence>
<comment type="caution">
    <text evidence="7">The sequence shown here is derived from an EMBL/GenBank/DDBJ whole genome shotgun (WGS) entry which is preliminary data.</text>
</comment>
<dbReference type="GO" id="GO:0016491">
    <property type="term" value="F:oxidoreductase activity"/>
    <property type="evidence" value="ECO:0007669"/>
    <property type="project" value="UniProtKB-KW"/>
</dbReference>
<dbReference type="Gene3D" id="3.40.462.20">
    <property type="match status" value="1"/>
</dbReference>
<feature type="domain" description="FAD-binding PCMH-type" evidence="6">
    <location>
        <begin position="42"/>
        <end position="212"/>
    </location>
</feature>
<proteinExistence type="inferred from homology"/>
<evidence type="ECO:0000256" key="5">
    <source>
        <dbReference type="ARBA" id="ARBA00023002"/>
    </source>
</evidence>
<evidence type="ECO:0000256" key="2">
    <source>
        <dbReference type="ARBA" id="ARBA00005466"/>
    </source>
</evidence>
<dbReference type="PANTHER" id="PTHR42973:SF39">
    <property type="entry name" value="FAD-BINDING PCMH-TYPE DOMAIN-CONTAINING PROTEIN"/>
    <property type="match status" value="1"/>
</dbReference>
<keyword evidence="4" id="KW-0274">FAD</keyword>
<evidence type="ECO:0000256" key="1">
    <source>
        <dbReference type="ARBA" id="ARBA00001974"/>
    </source>
</evidence>
<name>A0AAD6DIM9_9EURO</name>
<dbReference type="PANTHER" id="PTHR42973">
    <property type="entry name" value="BINDING OXIDOREDUCTASE, PUTATIVE (AFU_ORTHOLOGUE AFUA_1G17690)-RELATED"/>
    <property type="match status" value="1"/>
</dbReference>
<dbReference type="InterPro" id="IPR012951">
    <property type="entry name" value="BBE"/>
</dbReference>
<dbReference type="InterPro" id="IPR016169">
    <property type="entry name" value="FAD-bd_PCMH_sub2"/>
</dbReference>
<dbReference type="Proteomes" id="UP001216150">
    <property type="component" value="Unassembled WGS sequence"/>
</dbReference>
<evidence type="ECO:0000313" key="8">
    <source>
        <dbReference type="Proteomes" id="UP001216150"/>
    </source>
</evidence>
<dbReference type="PROSITE" id="PS51387">
    <property type="entry name" value="FAD_PCMH"/>
    <property type="match status" value="1"/>
</dbReference>
<keyword evidence="3" id="KW-0285">Flavoprotein</keyword>
<dbReference type="Gene3D" id="3.30.465.10">
    <property type="match status" value="1"/>
</dbReference>
<dbReference type="InterPro" id="IPR016166">
    <property type="entry name" value="FAD-bd_PCMH"/>
</dbReference>
<keyword evidence="5" id="KW-0560">Oxidoreductase</keyword>
<keyword evidence="8" id="KW-1185">Reference proteome</keyword>
<protein>
    <recommendedName>
        <fullName evidence="6">FAD-binding PCMH-type domain-containing protein</fullName>
    </recommendedName>
</protein>
<dbReference type="Pfam" id="PF08031">
    <property type="entry name" value="BBE"/>
    <property type="match status" value="1"/>
</dbReference>
<evidence type="ECO:0000313" key="7">
    <source>
        <dbReference type="EMBL" id="KAJ5585703.1"/>
    </source>
</evidence>
<dbReference type="InterPro" id="IPR036318">
    <property type="entry name" value="FAD-bd_PCMH-like_sf"/>
</dbReference>
<organism evidence="7 8">
    <name type="scientific">Penicillium hetheringtonii</name>
    <dbReference type="NCBI Taxonomy" id="911720"/>
    <lineage>
        <taxon>Eukaryota</taxon>
        <taxon>Fungi</taxon>
        <taxon>Dikarya</taxon>
        <taxon>Ascomycota</taxon>
        <taxon>Pezizomycotina</taxon>
        <taxon>Eurotiomycetes</taxon>
        <taxon>Eurotiomycetidae</taxon>
        <taxon>Eurotiales</taxon>
        <taxon>Aspergillaceae</taxon>
        <taxon>Penicillium</taxon>
    </lineage>
</organism>
<dbReference type="Gene3D" id="3.30.43.10">
    <property type="entry name" value="Uridine Diphospho-n-acetylenolpyruvylglucosamine Reductase, domain 2"/>
    <property type="match status" value="1"/>
</dbReference>
<evidence type="ECO:0000259" key="6">
    <source>
        <dbReference type="PROSITE" id="PS51387"/>
    </source>
</evidence>
<reference evidence="7 8" key="1">
    <citation type="journal article" date="2023" name="IMA Fungus">
        <title>Comparative genomic study of the Penicillium genus elucidates a diverse pangenome and 15 lateral gene transfer events.</title>
        <authorList>
            <person name="Petersen C."/>
            <person name="Sorensen T."/>
            <person name="Nielsen M.R."/>
            <person name="Sondergaard T.E."/>
            <person name="Sorensen J.L."/>
            <person name="Fitzpatrick D.A."/>
            <person name="Frisvad J.C."/>
            <person name="Nielsen K.L."/>
        </authorList>
    </citation>
    <scope>NUCLEOTIDE SEQUENCE [LARGE SCALE GENOMIC DNA]</scope>
    <source>
        <strain evidence="7 8">IBT 29057</strain>
    </source>
</reference>
<dbReference type="SUPFAM" id="SSF56176">
    <property type="entry name" value="FAD-binding/transporter-associated domain-like"/>
    <property type="match status" value="1"/>
</dbReference>
<dbReference type="InterPro" id="IPR016167">
    <property type="entry name" value="FAD-bd_PCMH_sub1"/>
</dbReference>
<dbReference type="InterPro" id="IPR050416">
    <property type="entry name" value="FAD-linked_Oxidoreductase"/>
</dbReference>
<comment type="similarity">
    <text evidence="2">Belongs to the oxygen-dependent FAD-linked oxidoreductase family.</text>
</comment>
<accession>A0AAD6DIM9</accession>
<dbReference type="Pfam" id="PF01565">
    <property type="entry name" value="FAD_binding_4"/>
    <property type="match status" value="1"/>
</dbReference>